<dbReference type="STRING" id="717772.THIAE_02005"/>
<organism evidence="1 2">
    <name type="scientific">Thiomicrospira aerophila AL3</name>
    <dbReference type="NCBI Taxonomy" id="717772"/>
    <lineage>
        <taxon>Bacteria</taxon>
        <taxon>Pseudomonadati</taxon>
        <taxon>Pseudomonadota</taxon>
        <taxon>Gammaproteobacteria</taxon>
        <taxon>Thiotrichales</taxon>
        <taxon>Piscirickettsiaceae</taxon>
        <taxon>Thiomicrospira</taxon>
    </lineage>
</organism>
<protein>
    <recommendedName>
        <fullName evidence="3">DUF4160 domain-containing protein</fullName>
    </recommendedName>
</protein>
<proteinExistence type="predicted"/>
<dbReference type="RefSeq" id="WP_006459822.1">
    <property type="nucleotide sequence ID" value="NZ_CP007030.1"/>
</dbReference>
<evidence type="ECO:0000313" key="1">
    <source>
        <dbReference type="EMBL" id="AHF00703.1"/>
    </source>
</evidence>
<keyword evidence="2" id="KW-1185">Reference proteome</keyword>
<accession>W0DTY0</accession>
<dbReference type="Pfam" id="PF13711">
    <property type="entry name" value="DUF4160"/>
    <property type="match status" value="1"/>
</dbReference>
<sequence length="102" mass="12060">MPKLFEYLGIIIMFYSNEHEPIHVHGKFQGMESKAELIIIDGKLVDILIKEVRGKRPLEPAKQKDFKEFVAAFSDQIIQRWIDYFVYHKSITCIHIEGRVKR</sequence>
<evidence type="ECO:0000313" key="2">
    <source>
        <dbReference type="Proteomes" id="UP000005380"/>
    </source>
</evidence>
<dbReference type="InterPro" id="IPR025427">
    <property type="entry name" value="DUF4160"/>
</dbReference>
<dbReference type="InParanoid" id="W0DTY0"/>
<dbReference type="eggNOG" id="ENOG5033183">
    <property type="taxonomic scope" value="Bacteria"/>
</dbReference>
<evidence type="ECO:0008006" key="3">
    <source>
        <dbReference type="Google" id="ProtNLM"/>
    </source>
</evidence>
<dbReference type="HOGENOM" id="CLU_2276167_0_0_6"/>
<dbReference type="OrthoDB" id="122670at2"/>
<dbReference type="KEGG" id="tao:THIAE_02005"/>
<dbReference type="EMBL" id="CP007030">
    <property type="protein sequence ID" value="AHF00703.1"/>
    <property type="molecule type" value="Genomic_DNA"/>
</dbReference>
<reference evidence="1 2" key="1">
    <citation type="submission" date="2013-12" db="EMBL/GenBank/DDBJ databases">
        <authorList>
            <consortium name="DOE Joint Genome Institute"/>
            <person name="Kappler U."/>
            <person name="Huntemann M."/>
            <person name="Han J."/>
            <person name="Chen A."/>
            <person name="Kyrpides N."/>
            <person name="Mavromatis K."/>
            <person name="Markowitz V."/>
            <person name="Palaniappan K."/>
            <person name="Ivanova N."/>
            <person name="Schaumberg A."/>
            <person name="Pati A."/>
            <person name="Liolios K."/>
            <person name="Nordberg H.P."/>
            <person name="Cantor M.N."/>
            <person name="Hua S.X."/>
            <person name="Woyke T."/>
        </authorList>
    </citation>
    <scope>NUCLEOTIDE SEQUENCE [LARGE SCALE GENOMIC DNA]</scope>
    <source>
        <strain evidence="2">AL2</strain>
    </source>
</reference>
<name>W0DTY0_9GAMM</name>
<dbReference type="AlphaFoldDB" id="W0DTY0"/>
<gene>
    <name evidence="1" type="ORF">THIAE_02005</name>
</gene>
<dbReference type="Proteomes" id="UP000005380">
    <property type="component" value="Chromosome"/>
</dbReference>